<evidence type="ECO:0000256" key="1">
    <source>
        <dbReference type="SAM" id="MobiDB-lite"/>
    </source>
</evidence>
<name>A0ABQ9XY96_9EUKA</name>
<evidence type="ECO:0000313" key="3">
    <source>
        <dbReference type="Proteomes" id="UP001281761"/>
    </source>
</evidence>
<dbReference type="EMBL" id="JARBJD010000055">
    <property type="protein sequence ID" value="KAK2956463.1"/>
    <property type="molecule type" value="Genomic_DNA"/>
</dbReference>
<evidence type="ECO:0000313" key="2">
    <source>
        <dbReference type="EMBL" id="KAK2956463.1"/>
    </source>
</evidence>
<protein>
    <submittedName>
        <fullName evidence="2">Uncharacterized protein</fullName>
    </submittedName>
</protein>
<feature type="region of interest" description="Disordered" evidence="1">
    <location>
        <begin position="36"/>
        <end position="69"/>
    </location>
</feature>
<dbReference type="Proteomes" id="UP001281761">
    <property type="component" value="Unassembled WGS sequence"/>
</dbReference>
<gene>
    <name evidence="2" type="ORF">BLNAU_8517</name>
</gene>
<keyword evidence="3" id="KW-1185">Reference proteome</keyword>
<proteinExistence type="predicted"/>
<sequence length="121" mass="13991">MSHHPLQQPTLDQFSAHTARLARRCNLSTSIDDSLLQIESTNDDPKDDEIAQTPQRSHARAAKSFEEQRDVVPDLSQISTFLTYYWEICDGSLHTRPRQFRFKSRKNQHSCPGNQNVDPRQ</sequence>
<organism evidence="2 3">
    <name type="scientific">Blattamonas nauphoetae</name>
    <dbReference type="NCBI Taxonomy" id="2049346"/>
    <lineage>
        <taxon>Eukaryota</taxon>
        <taxon>Metamonada</taxon>
        <taxon>Preaxostyla</taxon>
        <taxon>Oxymonadida</taxon>
        <taxon>Blattamonas</taxon>
    </lineage>
</organism>
<comment type="caution">
    <text evidence="2">The sequence shown here is derived from an EMBL/GenBank/DDBJ whole genome shotgun (WGS) entry which is preliminary data.</text>
</comment>
<accession>A0ABQ9XY96</accession>
<reference evidence="2 3" key="1">
    <citation type="journal article" date="2022" name="bioRxiv">
        <title>Genomics of Preaxostyla Flagellates Illuminates Evolutionary Transitions and the Path Towards Mitochondrial Loss.</title>
        <authorList>
            <person name="Novak L.V.F."/>
            <person name="Treitli S.C."/>
            <person name="Pyrih J."/>
            <person name="Halakuc P."/>
            <person name="Pipaliya S.V."/>
            <person name="Vacek V."/>
            <person name="Brzon O."/>
            <person name="Soukal P."/>
            <person name="Eme L."/>
            <person name="Dacks J.B."/>
            <person name="Karnkowska A."/>
            <person name="Elias M."/>
            <person name="Hampl V."/>
        </authorList>
    </citation>
    <scope>NUCLEOTIDE SEQUENCE [LARGE SCALE GENOMIC DNA]</scope>
    <source>
        <strain evidence="2">NAU3</strain>
        <tissue evidence="2">Gut</tissue>
    </source>
</reference>